<gene>
    <name evidence="1" type="ORF">FIBSPDRAFT_740052</name>
</gene>
<dbReference type="Proteomes" id="UP000076532">
    <property type="component" value="Unassembled WGS sequence"/>
</dbReference>
<dbReference type="AlphaFoldDB" id="A0A166K8W4"/>
<evidence type="ECO:0008006" key="3">
    <source>
        <dbReference type="Google" id="ProtNLM"/>
    </source>
</evidence>
<sequence>LESCLLQTLTLLIALRLRERTSNEKFLPHSQNGFCEGYRIDNDSFILRCAIDKARSTGRPLYI</sequence>
<organism evidence="1 2">
    <name type="scientific">Athelia psychrophila</name>
    <dbReference type="NCBI Taxonomy" id="1759441"/>
    <lineage>
        <taxon>Eukaryota</taxon>
        <taxon>Fungi</taxon>
        <taxon>Dikarya</taxon>
        <taxon>Basidiomycota</taxon>
        <taxon>Agaricomycotina</taxon>
        <taxon>Agaricomycetes</taxon>
        <taxon>Agaricomycetidae</taxon>
        <taxon>Atheliales</taxon>
        <taxon>Atheliaceae</taxon>
        <taxon>Athelia</taxon>
    </lineage>
</organism>
<dbReference type="OrthoDB" id="3049395at2759"/>
<proteinExistence type="predicted"/>
<accession>A0A166K8W4</accession>
<evidence type="ECO:0000313" key="1">
    <source>
        <dbReference type="EMBL" id="KZP21651.1"/>
    </source>
</evidence>
<keyword evidence="2" id="KW-1185">Reference proteome</keyword>
<dbReference type="EMBL" id="KV417545">
    <property type="protein sequence ID" value="KZP21651.1"/>
    <property type="molecule type" value="Genomic_DNA"/>
</dbReference>
<protein>
    <recommendedName>
        <fullName evidence="3">Reverse transcriptase domain-containing protein</fullName>
    </recommendedName>
</protein>
<name>A0A166K8W4_9AGAM</name>
<evidence type="ECO:0000313" key="2">
    <source>
        <dbReference type="Proteomes" id="UP000076532"/>
    </source>
</evidence>
<reference evidence="1 2" key="1">
    <citation type="journal article" date="2016" name="Mol. Biol. Evol.">
        <title>Comparative Genomics of Early-Diverging Mushroom-Forming Fungi Provides Insights into the Origins of Lignocellulose Decay Capabilities.</title>
        <authorList>
            <person name="Nagy L.G."/>
            <person name="Riley R."/>
            <person name="Tritt A."/>
            <person name="Adam C."/>
            <person name="Daum C."/>
            <person name="Floudas D."/>
            <person name="Sun H."/>
            <person name="Yadav J.S."/>
            <person name="Pangilinan J."/>
            <person name="Larsson K.H."/>
            <person name="Matsuura K."/>
            <person name="Barry K."/>
            <person name="Labutti K."/>
            <person name="Kuo R."/>
            <person name="Ohm R.A."/>
            <person name="Bhattacharya S.S."/>
            <person name="Shirouzu T."/>
            <person name="Yoshinaga Y."/>
            <person name="Martin F.M."/>
            <person name="Grigoriev I.V."/>
            <person name="Hibbett D.S."/>
        </authorList>
    </citation>
    <scope>NUCLEOTIDE SEQUENCE [LARGE SCALE GENOMIC DNA]</scope>
    <source>
        <strain evidence="1 2">CBS 109695</strain>
    </source>
</reference>
<feature type="non-terminal residue" evidence="1">
    <location>
        <position position="1"/>
    </location>
</feature>